<evidence type="ECO:0000313" key="3">
    <source>
        <dbReference type="Proteomes" id="UP000284868"/>
    </source>
</evidence>
<dbReference type="OrthoDB" id="2060509at2"/>
<feature type="transmembrane region" description="Helical" evidence="1">
    <location>
        <begin position="6"/>
        <end position="26"/>
    </location>
</feature>
<reference evidence="2 3" key="1">
    <citation type="submission" date="2018-08" db="EMBL/GenBank/DDBJ databases">
        <title>A genome reference for cultivated species of the human gut microbiota.</title>
        <authorList>
            <person name="Zou Y."/>
            <person name="Xue W."/>
            <person name="Luo G."/>
        </authorList>
    </citation>
    <scope>NUCLEOTIDE SEQUENCE [LARGE SCALE GENOMIC DNA]</scope>
    <source>
        <strain evidence="2 3">AF35-6BH</strain>
    </source>
</reference>
<keyword evidence="1" id="KW-1133">Transmembrane helix</keyword>
<keyword evidence="1" id="KW-0812">Transmembrane</keyword>
<dbReference type="AlphaFoldDB" id="A0A415P1C9"/>
<accession>A0A415P1C9</accession>
<comment type="caution">
    <text evidence="2">The sequence shown here is derived from an EMBL/GenBank/DDBJ whole genome shotgun (WGS) entry which is preliminary data.</text>
</comment>
<proteinExistence type="predicted"/>
<keyword evidence="3" id="KW-1185">Reference proteome</keyword>
<evidence type="ECO:0000313" key="2">
    <source>
        <dbReference type="EMBL" id="RHM06572.1"/>
    </source>
</evidence>
<keyword evidence="1" id="KW-0472">Membrane</keyword>
<name>A0A415P1C9_9FIRM</name>
<organism evidence="2 3">
    <name type="scientific">Amedibacillus dolichus</name>
    <dbReference type="NCBI Taxonomy" id="31971"/>
    <lineage>
        <taxon>Bacteria</taxon>
        <taxon>Bacillati</taxon>
        <taxon>Bacillota</taxon>
        <taxon>Erysipelotrichia</taxon>
        <taxon>Erysipelotrichales</taxon>
        <taxon>Erysipelotrichaceae</taxon>
        <taxon>Amedibacillus</taxon>
    </lineage>
</organism>
<evidence type="ECO:0000256" key="1">
    <source>
        <dbReference type="SAM" id="Phobius"/>
    </source>
</evidence>
<gene>
    <name evidence="2" type="ORF">DWZ83_09600</name>
</gene>
<dbReference type="Proteomes" id="UP000284868">
    <property type="component" value="Unassembled WGS sequence"/>
</dbReference>
<protein>
    <submittedName>
        <fullName evidence="2">Uncharacterized protein</fullName>
    </submittedName>
</protein>
<sequence length="65" mass="7695">MPLKEILAFLFLLVVVFLFANLWFHFVEAIISRIKKVLTIHKEPPTWHSYPCEEEEVKPDNNKKG</sequence>
<dbReference type="EMBL" id="QRPK01000079">
    <property type="protein sequence ID" value="RHM06572.1"/>
    <property type="molecule type" value="Genomic_DNA"/>
</dbReference>